<evidence type="ECO:0000256" key="4">
    <source>
        <dbReference type="ARBA" id="ARBA00001947"/>
    </source>
</evidence>
<keyword evidence="8 10" id="KW-0479">Metal-binding</keyword>
<dbReference type="PIRSF" id="PIRSF001461">
    <property type="entry name" value="RPE"/>
    <property type="match status" value="1"/>
</dbReference>
<keyword evidence="13" id="KW-0862">Zinc</keyword>
<protein>
    <recommendedName>
        <fullName evidence="7 10">Ribulose-phosphate 3-epimerase</fullName>
        <ecNumber evidence="7 10">5.1.3.1</ecNumber>
    </recommendedName>
</protein>
<keyword evidence="9 10" id="KW-0413">Isomerase</keyword>
<keyword evidence="10 11" id="KW-0119">Carbohydrate metabolism</keyword>
<dbReference type="GO" id="GO:0006098">
    <property type="term" value="P:pentose-phosphate shunt"/>
    <property type="evidence" value="ECO:0007669"/>
    <property type="project" value="UniProtKB-UniRule"/>
</dbReference>
<dbReference type="NCBIfam" id="TIGR01163">
    <property type="entry name" value="rpe"/>
    <property type="match status" value="1"/>
</dbReference>
<feature type="binding site" evidence="10 14">
    <location>
        <position position="65"/>
    </location>
    <ligand>
        <name>substrate</name>
    </ligand>
</feature>
<dbReference type="Proteomes" id="UP000293142">
    <property type="component" value="Unassembled WGS sequence"/>
</dbReference>
<comment type="cofactor">
    <cofactor evidence="5">
        <name>Fe(2+)</name>
        <dbReference type="ChEBI" id="CHEBI:29033"/>
    </cofactor>
</comment>
<dbReference type="SUPFAM" id="SSF51366">
    <property type="entry name" value="Ribulose-phoshate binding barrel"/>
    <property type="match status" value="1"/>
</dbReference>
<dbReference type="AlphaFoldDB" id="A0A4Q9DXM3"/>
<dbReference type="GO" id="GO:0019323">
    <property type="term" value="P:pentose catabolic process"/>
    <property type="evidence" value="ECO:0007669"/>
    <property type="project" value="UniProtKB-UniRule"/>
</dbReference>
<dbReference type="Gene3D" id="3.20.20.70">
    <property type="entry name" value="Aldolase class I"/>
    <property type="match status" value="1"/>
</dbReference>
<dbReference type="HAMAP" id="MF_02227">
    <property type="entry name" value="RPE"/>
    <property type="match status" value="1"/>
</dbReference>
<comment type="cofactor">
    <cofactor evidence="2">
        <name>Mn(2+)</name>
        <dbReference type="ChEBI" id="CHEBI:29035"/>
    </cofactor>
</comment>
<feature type="binding site" evidence="10 14">
    <location>
        <begin position="141"/>
        <end position="144"/>
    </location>
    <ligand>
        <name>substrate</name>
    </ligand>
</feature>
<evidence type="ECO:0000256" key="13">
    <source>
        <dbReference type="PIRSR" id="PIRSR001461-2"/>
    </source>
</evidence>
<evidence type="ECO:0000256" key="12">
    <source>
        <dbReference type="PIRSR" id="PIRSR001461-1"/>
    </source>
</evidence>
<dbReference type="Pfam" id="PF00834">
    <property type="entry name" value="Ribul_P_3_epim"/>
    <property type="match status" value="1"/>
</dbReference>
<dbReference type="InterPro" id="IPR026019">
    <property type="entry name" value="Ribul_P_3_epim"/>
</dbReference>
<evidence type="ECO:0000313" key="15">
    <source>
        <dbReference type="EMBL" id="TBL79991.1"/>
    </source>
</evidence>
<reference evidence="15 16" key="1">
    <citation type="submission" date="2019-02" db="EMBL/GenBank/DDBJ databases">
        <title>Paenibacillus sp. nov., isolated from surface-sterilized tissue of Thalictrum simplex L.</title>
        <authorList>
            <person name="Tuo L."/>
        </authorList>
    </citation>
    <scope>NUCLEOTIDE SEQUENCE [LARGE SCALE GENOMIC DNA]</scope>
    <source>
        <strain evidence="15 16">N2SHLJ1</strain>
    </source>
</reference>
<dbReference type="GO" id="GO:0004750">
    <property type="term" value="F:D-ribulose-phosphate 3-epimerase activity"/>
    <property type="evidence" value="ECO:0007669"/>
    <property type="project" value="UniProtKB-UniRule"/>
</dbReference>
<evidence type="ECO:0000256" key="5">
    <source>
        <dbReference type="ARBA" id="ARBA00001954"/>
    </source>
</evidence>
<feature type="binding site" evidence="10 13">
    <location>
        <position position="32"/>
    </location>
    <ligand>
        <name>a divalent metal cation</name>
        <dbReference type="ChEBI" id="CHEBI:60240"/>
    </ligand>
</feature>
<dbReference type="PROSITE" id="PS01086">
    <property type="entry name" value="RIBUL_P_3_EPIMER_2"/>
    <property type="match status" value="1"/>
</dbReference>
<comment type="caution">
    <text evidence="15">The sequence shown here is derived from an EMBL/GenBank/DDBJ whole genome shotgun (WGS) entry which is preliminary data.</text>
</comment>
<dbReference type="PROSITE" id="PS01085">
    <property type="entry name" value="RIBUL_P_3_EPIMER_1"/>
    <property type="match status" value="1"/>
</dbReference>
<dbReference type="PANTHER" id="PTHR11749">
    <property type="entry name" value="RIBULOSE-5-PHOSPHATE-3-EPIMERASE"/>
    <property type="match status" value="1"/>
</dbReference>
<dbReference type="RefSeq" id="WP_131013237.1">
    <property type="nucleotide sequence ID" value="NZ_SIRE01000006.1"/>
</dbReference>
<dbReference type="OrthoDB" id="1645589at2"/>
<dbReference type="FunFam" id="3.20.20.70:FF:000004">
    <property type="entry name" value="Ribulose-phosphate 3-epimerase"/>
    <property type="match status" value="1"/>
</dbReference>
<evidence type="ECO:0000256" key="11">
    <source>
        <dbReference type="PIRNR" id="PIRNR001461"/>
    </source>
</evidence>
<dbReference type="CDD" id="cd00429">
    <property type="entry name" value="RPE"/>
    <property type="match status" value="1"/>
</dbReference>
<dbReference type="EMBL" id="SIRE01000006">
    <property type="protein sequence ID" value="TBL79991.1"/>
    <property type="molecule type" value="Genomic_DNA"/>
</dbReference>
<evidence type="ECO:0000256" key="1">
    <source>
        <dbReference type="ARBA" id="ARBA00001782"/>
    </source>
</evidence>
<keyword evidence="13" id="KW-0464">Manganese</keyword>
<dbReference type="NCBIfam" id="NF004076">
    <property type="entry name" value="PRK05581.1-4"/>
    <property type="match status" value="1"/>
</dbReference>
<dbReference type="EC" id="5.1.3.1" evidence="7 10"/>
<sequence>MPYIGPSLMCADLGRLSESVQVLDQGGVDYFHFDIMDGRFVPNFSMGSDMLKSLRCCSSKPFDVHLMVEEPERYIDVFASAGADMISIHAESRVHLQRALQAIRERNLKAGIALNPSTPLCHLDYVMDTLDYVCVMTVNPGFAGQKFIPSTLQKIADLKAKIDASGLDISIQVDGNISFETIPLVVGKGASMLVCGTSSLFLPEMNLELAAASLKKYCDDQLI</sequence>
<dbReference type="InterPro" id="IPR013785">
    <property type="entry name" value="Aldolase_TIM"/>
</dbReference>
<feature type="active site" description="Proton donor" evidence="10 12">
    <location>
        <position position="174"/>
    </location>
</feature>
<evidence type="ECO:0000256" key="14">
    <source>
        <dbReference type="PIRSR" id="PIRSR001461-3"/>
    </source>
</evidence>
<comment type="caution">
    <text evidence="10">Lacks conserved residue(s) required for the propagation of feature annotation.</text>
</comment>
<evidence type="ECO:0000256" key="7">
    <source>
        <dbReference type="ARBA" id="ARBA00013188"/>
    </source>
</evidence>
<comment type="function">
    <text evidence="10">Catalyzes the reversible epimerization of D-ribulose 5-phosphate to D-xylulose 5-phosphate.</text>
</comment>
<comment type="cofactor">
    <cofactor evidence="3">
        <name>Co(2+)</name>
        <dbReference type="ChEBI" id="CHEBI:48828"/>
    </cofactor>
</comment>
<dbReference type="GO" id="GO:0046872">
    <property type="term" value="F:metal ion binding"/>
    <property type="evidence" value="ECO:0007669"/>
    <property type="project" value="UniProtKB-UniRule"/>
</dbReference>
<evidence type="ECO:0000256" key="9">
    <source>
        <dbReference type="ARBA" id="ARBA00023235"/>
    </source>
</evidence>
<feature type="binding site" evidence="14">
    <location>
        <begin position="196"/>
        <end position="197"/>
    </location>
    <ligand>
        <name>substrate</name>
    </ligand>
</feature>
<keyword evidence="16" id="KW-1185">Reference proteome</keyword>
<gene>
    <name evidence="10 15" type="primary">rpe</name>
    <name evidence="15" type="ORF">EYB31_10435</name>
</gene>
<evidence type="ECO:0000256" key="2">
    <source>
        <dbReference type="ARBA" id="ARBA00001936"/>
    </source>
</evidence>
<accession>A0A4Q9DXM3</accession>
<dbReference type="GO" id="GO:0005737">
    <property type="term" value="C:cytoplasm"/>
    <property type="evidence" value="ECO:0007669"/>
    <property type="project" value="UniProtKB-ARBA"/>
</dbReference>
<organism evidence="15 16">
    <name type="scientific">Paenibacillus thalictri</name>
    <dbReference type="NCBI Taxonomy" id="2527873"/>
    <lineage>
        <taxon>Bacteria</taxon>
        <taxon>Bacillati</taxon>
        <taxon>Bacillota</taxon>
        <taxon>Bacilli</taxon>
        <taxon>Bacillales</taxon>
        <taxon>Paenibacillaceae</taxon>
        <taxon>Paenibacillus</taxon>
    </lineage>
</organism>
<feature type="binding site" evidence="10 13">
    <location>
        <position position="34"/>
    </location>
    <ligand>
        <name>a divalent metal cation</name>
        <dbReference type="ChEBI" id="CHEBI:60240"/>
    </ligand>
</feature>
<evidence type="ECO:0000256" key="8">
    <source>
        <dbReference type="ARBA" id="ARBA00022723"/>
    </source>
</evidence>
<evidence type="ECO:0000256" key="3">
    <source>
        <dbReference type="ARBA" id="ARBA00001941"/>
    </source>
</evidence>
<comment type="similarity">
    <text evidence="6 10 11">Belongs to the ribulose-phosphate 3-epimerase family.</text>
</comment>
<comment type="cofactor">
    <cofactor evidence="4">
        <name>Zn(2+)</name>
        <dbReference type="ChEBI" id="CHEBI:29105"/>
    </cofactor>
</comment>
<dbReference type="InterPro" id="IPR011060">
    <property type="entry name" value="RibuloseP-bd_barrel"/>
</dbReference>
<comment type="catalytic activity">
    <reaction evidence="1 10 11">
        <text>D-ribulose 5-phosphate = D-xylulose 5-phosphate</text>
        <dbReference type="Rhea" id="RHEA:13677"/>
        <dbReference type="ChEBI" id="CHEBI:57737"/>
        <dbReference type="ChEBI" id="CHEBI:58121"/>
        <dbReference type="EC" id="5.1.3.1"/>
    </reaction>
</comment>
<evidence type="ECO:0000313" key="16">
    <source>
        <dbReference type="Proteomes" id="UP000293142"/>
    </source>
</evidence>
<feature type="binding site" evidence="10 14">
    <location>
        <position position="7"/>
    </location>
    <ligand>
        <name>substrate</name>
    </ligand>
</feature>
<keyword evidence="13" id="KW-0170">Cobalt</keyword>
<comment type="pathway">
    <text evidence="10">Carbohydrate degradation.</text>
</comment>
<evidence type="ECO:0000256" key="10">
    <source>
        <dbReference type="HAMAP-Rule" id="MF_02227"/>
    </source>
</evidence>
<comment type="cofactor">
    <cofactor evidence="10 13">
        <name>a divalent metal cation</name>
        <dbReference type="ChEBI" id="CHEBI:60240"/>
    </cofactor>
    <text evidence="10 13">Binds 1 divalent metal cation per subunit.</text>
</comment>
<dbReference type="InterPro" id="IPR000056">
    <property type="entry name" value="Ribul_P_3_epim-like"/>
</dbReference>
<feature type="binding site" evidence="10 13">
    <location>
        <position position="174"/>
    </location>
    <ligand>
        <name>a divalent metal cation</name>
        <dbReference type="ChEBI" id="CHEBI:60240"/>
    </ligand>
</feature>
<proteinExistence type="inferred from homology"/>
<feature type="binding site" evidence="10 13">
    <location>
        <position position="65"/>
    </location>
    <ligand>
        <name>a divalent metal cation</name>
        <dbReference type="ChEBI" id="CHEBI:60240"/>
    </ligand>
</feature>
<evidence type="ECO:0000256" key="6">
    <source>
        <dbReference type="ARBA" id="ARBA00009541"/>
    </source>
</evidence>
<feature type="active site" description="Proton acceptor" evidence="10 12">
    <location>
        <position position="34"/>
    </location>
</feature>
<name>A0A4Q9DXM3_9BACL</name>